<evidence type="ECO:0000313" key="4">
    <source>
        <dbReference type="WBParaSite" id="TTAC_0001095301-mRNA-1"/>
    </source>
</evidence>
<feature type="transmembrane region" description="Helical" evidence="1">
    <location>
        <begin position="16"/>
        <end position="40"/>
    </location>
</feature>
<protein>
    <submittedName>
        <fullName evidence="4">Secreted protein</fullName>
    </submittedName>
</protein>
<dbReference type="EMBL" id="UYWX01022571">
    <property type="protein sequence ID" value="VDM35916.1"/>
    <property type="molecule type" value="Genomic_DNA"/>
</dbReference>
<reference evidence="4" key="1">
    <citation type="submission" date="2017-02" db="UniProtKB">
        <authorList>
            <consortium name="WormBaseParasite"/>
        </authorList>
    </citation>
    <scope>IDENTIFICATION</scope>
</reference>
<dbReference type="WBParaSite" id="TTAC_0001095301-mRNA-1">
    <property type="protein sequence ID" value="TTAC_0001095301-mRNA-1"/>
    <property type="gene ID" value="TTAC_0001095301"/>
</dbReference>
<keyword evidence="3" id="KW-1185">Reference proteome</keyword>
<reference evidence="2 3" key="2">
    <citation type="submission" date="2018-11" db="EMBL/GenBank/DDBJ databases">
        <authorList>
            <consortium name="Pathogen Informatics"/>
        </authorList>
    </citation>
    <scope>NUCLEOTIDE SEQUENCE [LARGE SCALE GENOMIC DNA]</scope>
</reference>
<evidence type="ECO:0000313" key="3">
    <source>
        <dbReference type="Proteomes" id="UP000274429"/>
    </source>
</evidence>
<evidence type="ECO:0000313" key="2">
    <source>
        <dbReference type="EMBL" id="VDM35916.1"/>
    </source>
</evidence>
<keyword evidence="1" id="KW-0812">Transmembrane</keyword>
<name>A0A0R3XBM6_HYDTA</name>
<keyword evidence="1" id="KW-0472">Membrane</keyword>
<keyword evidence="1" id="KW-1133">Transmembrane helix</keyword>
<evidence type="ECO:0000256" key="1">
    <source>
        <dbReference type="SAM" id="Phobius"/>
    </source>
</evidence>
<sequence length="155" mass="16894">MAQLGVFHDAVILSEWILKVLAIMALQTVSIVTFNFSAFYQSSQSFDLMQITVTTKRNLKLAMCHKTGHVSIANPSQPQTMEPTSTGMNMANHRTPSRRLSLVLPTTDLCARLYSLSVGLSTRSVILWHDAFGPNASADACPSGDSCYVSGVDRV</sequence>
<dbReference type="Proteomes" id="UP000274429">
    <property type="component" value="Unassembled WGS sequence"/>
</dbReference>
<accession>A0A0R3XBM6</accession>
<proteinExistence type="predicted"/>
<gene>
    <name evidence="2" type="ORF">TTAC_LOCUS10936</name>
</gene>
<organism evidence="4">
    <name type="scientific">Hydatigena taeniaeformis</name>
    <name type="common">Feline tapeworm</name>
    <name type="synonym">Taenia taeniaeformis</name>
    <dbReference type="NCBI Taxonomy" id="6205"/>
    <lineage>
        <taxon>Eukaryota</taxon>
        <taxon>Metazoa</taxon>
        <taxon>Spiralia</taxon>
        <taxon>Lophotrochozoa</taxon>
        <taxon>Platyhelminthes</taxon>
        <taxon>Cestoda</taxon>
        <taxon>Eucestoda</taxon>
        <taxon>Cyclophyllidea</taxon>
        <taxon>Taeniidae</taxon>
        <taxon>Hydatigera</taxon>
    </lineage>
</organism>
<dbReference type="AlphaFoldDB" id="A0A0R3XBM6"/>